<feature type="coiled-coil region" evidence="1">
    <location>
        <begin position="121"/>
        <end position="181"/>
    </location>
</feature>
<dbReference type="Proteomes" id="UP000237105">
    <property type="component" value="Unassembled WGS sequence"/>
</dbReference>
<feature type="compositionally biased region" description="Polar residues" evidence="2">
    <location>
        <begin position="446"/>
        <end position="457"/>
    </location>
</feature>
<feature type="region of interest" description="Disordered" evidence="2">
    <location>
        <begin position="773"/>
        <end position="794"/>
    </location>
</feature>
<feature type="compositionally biased region" description="Polar residues" evidence="2">
    <location>
        <begin position="590"/>
        <end position="617"/>
    </location>
</feature>
<feature type="region of interest" description="Disordered" evidence="2">
    <location>
        <begin position="260"/>
        <end position="316"/>
    </location>
</feature>
<dbReference type="EMBL" id="JXTB01000027">
    <property type="protein sequence ID" value="PON74779.1"/>
    <property type="molecule type" value="Genomic_DNA"/>
</dbReference>
<protein>
    <submittedName>
        <fullName evidence="3">Myosin-2 heavy chain-like protein</fullName>
    </submittedName>
</protein>
<dbReference type="AlphaFoldDB" id="A0A2P5DNA0"/>
<accession>A0A2P5DNA0</accession>
<feature type="compositionally biased region" description="Basic and acidic residues" evidence="2">
    <location>
        <begin position="575"/>
        <end position="589"/>
    </location>
</feature>
<gene>
    <name evidence="3" type="ORF">PanWU01x14_048380</name>
</gene>
<dbReference type="PANTHER" id="PTHR36325:SF1">
    <property type="entry name" value="MYOSIN-2 HEAVY CHAIN-LIKE PROTEIN"/>
    <property type="match status" value="1"/>
</dbReference>
<dbReference type="STRING" id="3476.A0A2P5DNA0"/>
<feature type="region of interest" description="Disordered" evidence="2">
    <location>
        <begin position="425"/>
        <end position="457"/>
    </location>
</feature>
<dbReference type="OrthoDB" id="2019579at2759"/>
<evidence type="ECO:0000313" key="3">
    <source>
        <dbReference type="EMBL" id="PON74779.1"/>
    </source>
</evidence>
<name>A0A2P5DNA0_PARAD</name>
<sequence length="839" mass="93473">MDLGCLDMGCVSVWDKKLTPEPVLDSHNKENDAVEPLTVTATSKIGKNKHLKENGQSTLSSLNKFASQIKKPGHRKASPINWFPRKKVDSYLNRKIKMLQEVSGMNLTLDETLGDSNPHYSKVLKEKMAAKEAANKAIEARKAALVEASWCRILKTSRIQSKEAEAQLQKAEKTAAEAFEAALAIGVIMYDIPNCPQKTCHVETSSSREGSTTHAVTASFETAFEVDIEVAAAVKTALVRLANCPSIKKDEFKDLIRKISQNPDTSDNDKDQSEDSSPKSGSSSGPELETVSQGSDRKNPASQLRQRKSKRRRSLEKLNMTKLVNMMFDRLQRLQEDELSSLATIVATCGLNAALAETQNNKHHDSVSAADYASNSGIGFQRRLSSWGAGKLESFRDGHIKKKQTEPELPSLDKFLVKHMTKLEREVQEARNSRQKESNEGIPKHANTSDVNADSNNGEISSEIITELGCIPLKNSSKFEKEIEDAKKTSVGDYNIGHKNLQGDAISSEAIPDLGSMLIKHSSKVVKEVEEARRNCSGSLEGLSTRAVSRTKEDITELPSLDKFLMKHVSRLEKEVEQAKNRRKNDVHEGSTTTNLKNKVNSSDSVTQLDRTSSSDSEGGVKGKENVDSNKEAEVSLERNEVDPSVQIGKQNLAHQSRKAPTKETEDGLDKILVKPVHRLEREKMQALASNYRYDKPQKKQEGNIDTACESLDKVLIKHVSRLEKEKMRLGSEEESMKVKKNTTNMNPQNAEAGGLDQIMVRHKSRLEREKLNAAKQPEEHIRSSVARREARERELNEAWGGLTLGNSMKPHLSRLERDKAAWIKAEEEERKQAMPFSD</sequence>
<proteinExistence type="predicted"/>
<comment type="caution">
    <text evidence="3">The sequence shown here is derived from an EMBL/GenBank/DDBJ whole genome shotgun (WGS) entry which is preliminary data.</text>
</comment>
<reference evidence="4" key="1">
    <citation type="submission" date="2016-06" db="EMBL/GenBank/DDBJ databases">
        <title>Parallel loss of symbiosis genes in relatives of nitrogen-fixing non-legume Parasponia.</title>
        <authorList>
            <person name="Van Velzen R."/>
            <person name="Holmer R."/>
            <person name="Bu F."/>
            <person name="Rutten L."/>
            <person name="Van Zeijl A."/>
            <person name="Liu W."/>
            <person name="Santuari L."/>
            <person name="Cao Q."/>
            <person name="Sharma T."/>
            <person name="Shen D."/>
            <person name="Roswanjaya Y."/>
            <person name="Wardhani T."/>
            <person name="Kalhor M.S."/>
            <person name="Jansen J."/>
            <person name="Van den Hoogen J."/>
            <person name="Gungor B."/>
            <person name="Hartog M."/>
            <person name="Hontelez J."/>
            <person name="Verver J."/>
            <person name="Yang W.-C."/>
            <person name="Schijlen E."/>
            <person name="Repin R."/>
            <person name="Schilthuizen M."/>
            <person name="Schranz E."/>
            <person name="Heidstra R."/>
            <person name="Miyata K."/>
            <person name="Fedorova E."/>
            <person name="Kohlen W."/>
            <person name="Bisseling T."/>
            <person name="Smit S."/>
            <person name="Geurts R."/>
        </authorList>
    </citation>
    <scope>NUCLEOTIDE SEQUENCE [LARGE SCALE GENOMIC DNA]</scope>
    <source>
        <strain evidence="4">cv. WU1-14</strain>
    </source>
</reference>
<feature type="compositionally biased region" description="Low complexity" evidence="2">
    <location>
        <begin position="278"/>
        <end position="287"/>
    </location>
</feature>
<evidence type="ECO:0000256" key="2">
    <source>
        <dbReference type="SAM" id="MobiDB-lite"/>
    </source>
</evidence>
<dbReference type="PANTHER" id="PTHR36325">
    <property type="entry name" value="MYOSIN-2 HEAVY CHAIN-LIKE PROTEIN"/>
    <property type="match status" value="1"/>
</dbReference>
<evidence type="ECO:0000256" key="1">
    <source>
        <dbReference type="SAM" id="Coils"/>
    </source>
</evidence>
<keyword evidence="4" id="KW-1185">Reference proteome</keyword>
<organism evidence="3 4">
    <name type="scientific">Parasponia andersonii</name>
    <name type="common">Sponia andersonii</name>
    <dbReference type="NCBI Taxonomy" id="3476"/>
    <lineage>
        <taxon>Eukaryota</taxon>
        <taxon>Viridiplantae</taxon>
        <taxon>Streptophyta</taxon>
        <taxon>Embryophyta</taxon>
        <taxon>Tracheophyta</taxon>
        <taxon>Spermatophyta</taxon>
        <taxon>Magnoliopsida</taxon>
        <taxon>eudicotyledons</taxon>
        <taxon>Gunneridae</taxon>
        <taxon>Pentapetalae</taxon>
        <taxon>rosids</taxon>
        <taxon>fabids</taxon>
        <taxon>Rosales</taxon>
        <taxon>Cannabaceae</taxon>
        <taxon>Parasponia</taxon>
    </lineage>
</organism>
<feature type="compositionally biased region" description="Basic residues" evidence="2">
    <location>
        <begin position="305"/>
        <end position="314"/>
    </location>
</feature>
<feature type="region of interest" description="Disordered" evidence="2">
    <location>
        <begin position="575"/>
        <end position="667"/>
    </location>
</feature>
<feature type="compositionally biased region" description="Basic and acidic residues" evidence="2">
    <location>
        <begin position="267"/>
        <end position="277"/>
    </location>
</feature>
<evidence type="ECO:0000313" key="4">
    <source>
        <dbReference type="Proteomes" id="UP000237105"/>
    </source>
</evidence>
<feature type="compositionally biased region" description="Basic and acidic residues" evidence="2">
    <location>
        <begin position="425"/>
        <end position="443"/>
    </location>
</feature>
<keyword evidence="1" id="KW-0175">Coiled coil</keyword>
<feature type="compositionally biased region" description="Basic and acidic residues" evidence="2">
    <location>
        <begin position="619"/>
        <end position="642"/>
    </location>
</feature>